<dbReference type="PANTHER" id="PTHR24304">
    <property type="entry name" value="CYTOCHROME P450 FAMILY 7"/>
    <property type="match status" value="1"/>
</dbReference>
<sequence length="446" mass="49163">MTATARELPAVPGGLPLIGHAVPYLRNPAQFLLRQHAALGEAIAFTVLGTKVASFCSPQLIAAVLGHDGSELNRQYMHFRLIPVFGEGHLFDEPPELLAWHKKVTRPVLRREAMAQHVTTMYQQAEQYTAAWGRRGETDILTAAREVTALMAAHCLIGPRYARVAGPALPDLLGHLGSALHLSFAIAPGAPLPAYRRRDRARDALTRTIKEIAPGDRPRGVDHGLFETIVGTPRPDGTTTDEDAAAAIILGLLFGGYGTTSTQSAWTGILLLRHPRWLSVVRAEQDALFADSATPTLQLLQKMEWLGHGVLEAERLHPPAHSIPRNVAEDVDIGGHRVPRDHMVIVSPAAAHRLPQVFSDPHTYDLDRYACRAEHRTTPSPLIGFGGGRHLCPGMPFAQQAIKVFWSVLLRDFDLELAEPDVRPARLSMFTPPRRPCLLRYRRRKP</sequence>
<proteinExistence type="inferred from homology"/>
<comment type="similarity">
    <text evidence="1 5">Belongs to the cytochrome P450 family.</text>
</comment>
<keyword evidence="5" id="KW-0560">Oxidoreductase</keyword>
<gene>
    <name evidence="6" type="ORF">GCM10010315_27650</name>
</gene>
<evidence type="ECO:0000313" key="6">
    <source>
        <dbReference type="EMBL" id="GAA2716492.1"/>
    </source>
</evidence>
<evidence type="ECO:0000256" key="2">
    <source>
        <dbReference type="ARBA" id="ARBA00022617"/>
    </source>
</evidence>
<dbReference type="InterPro" id="IPR050529">
    <property type="entry name" value="CYP450_sterol_14alpha_dmase"/>
</dbReference>
<protein>
    <submittedName>
        <fullName evidence="6">Cytochrome P450</fullName>
    </submittedName>
</protein>
<keyword evidence="5" id="KW-0503">Monooxygenase</keyword>
<evidence type="ECO:0000256" key="5">
    <source>
        <dbReference type="RuleBase" id="RU000461"/>
    </source>
</evidence>
<name>A0ABP6G959_9ACTN</name>
<dbReference type="PRINTS" id="PR00465">
    <property type="entry name" value="EP450IV"/>
</dbReference>
<accession>A0ABP6G959</accession>
<dbReference type="Pfam" id="PF00067">
    <property type="entry name" value="p450"/>
    <property type="match status" value="1"/>
</dbReference>
<dbReference type="PROSITE" id="PS00290">
    <property type="entry name" value="IG_MHC"/>
    <property type="match status" value="1"/>
</dbReference>
<organism evidence="6 7">
    <name type="scientific">Streptomyces luteosporeus</name>
    <dbReference type="NCBI Taxonomy" id="173856"/>
    <lineage>
        <taxon>Bacteria</taxon>
        <taxon>Bacillati</taxon>
        <taxon>Actinomycetota</taxon>
        <taxon>Actinomycetes</taxon>
        <taxon>Kitasatosporales</taxon>
        <taxon>Streptomycetaceae</taxon>
        <taxon>Streptomyces</taxon>
    </lineage>
</organism>
<dbReference type="Proteomes" id="UP001500886">
    <property type="component" value="Unassembled WGS sequence"/>
</dbReference>
<dbReference type="SUPFAM" id="SSF48264">
    <property type="entry name" value="Cytochrome P450"/>
    <property type="match status" value="1"/>
</dbReference>
<dbReference type="InterPro" id="IPR002403">
    <property type="entry name" value="Cyt_P450_E_grp-IV"/>
</dbReference>
<keyword evidence="7" id="KW-1185">Reference proteome</keyword>
<dbReference type="InterPro" id="IPR036396">
    <property type="entry name" value="Cyt_P450_sf"/>
</dbReference>
<dbReference type="RefSeq" id="WP_344435416.1">
    <property type="nucleotide sequence ID" value="NZ_BAAASL010000009.1"/>
</dbReference>
<dbReference type="InterPro" id="IPR001128">
    <property type="entry name" value="Cyt_P450"/>
</dbReference>
<dbReference type="PROSITE" id="PS00086">
    <property type="entry name" value="CYTOCHROME_P450"/>
    <property type="match status" value="1"/>
</dbReference>
<dbReference type="Gene3D" id="1.10.630.10">
    <property type="entry name" value="Cytochrome P450"/>
    <property type="match status" value="1"/>
</dbReference>
<reference evidence="7" key="1">
    <citation type="journal article" date="2019" name="Int. J. Syst. Evol. Microbiol.">
        <title>The Global Catalogue of Microorganisms (GCM) 10K type strain sequencing project: providing services to taxonomists for standard genome sequencing and annotation.</title>
        <authorList>
            <consortium name="The Broad Institute Genomics Platform"/>
            <consortium name="The Broad Institute Genome Sequencing Center for Infectious Disease"/>
            <person name="Wu L."/>
            <person name="Ma J."/>
        </authorList>
    </citation>
    <scope>NUCLEOTIDE SEQUENCE [LARGE SCALE GENOMIC DNA]</scope>
    <source>
        <strain evidence="7">JCM 4542</strain>
    </source>
</reference>
<keyword evidence="4 5" id="KW-0408">Iron</keyword>
<keyword evidence="2 5" id="KW-0349">Heme</keyword>
<evidence type="ECO:0000256" key="3">
    <source>
        <dbReference type="ARBA" id="ARBA00022723"/>
    </source>
</evidence>
<keyword evidence="3 5" id="KW-0479">Metal-binding</keyword>
<evidence type="ECO:0000256" key="1">
    <source>
        <dbReference type="ARBA" id="ARBA00010617"/>
    </source>
</evidence>
<comment type="caution">
    <text evidence="6">The sequence shown here is derived from an EMBL/GenBank/DDBJ whole genome shotgun (WGS) entry which is preliminary data.</text>
</comment>
<dbReference type="EMBL" id="BAAASL010000009">
    <property type="protein sequence ID" value="GAA2716492.1"/>
    <property type="molecule type" value="Genomic_DNA"/>
</dbReference>
<dbReference type="InterPro" id="IPR003006">
    <property type="entry name" value="Ig/MHC_CS"/>
</dbReference>
<dbReference type="InterPro" id="IPR017972">
    <property type="entry name" value="Cyt_P450_CS"/>
</dbReference>
<dbReference type="PANTHER" id="PTHR24304:SF2">
    <property type="entry name" value="24-HYDROXYCHOLESTEROL 7-ALPHA-HYDROXYLASE"/>
    <property type="match status" value="1"/>
</dbReference>
<evidence type="ECO:0000256" key="4">
    <source>
        <dbReference type="ARBA" id="ARBA00023004"/>
    </source>
</evidence>
<evidence type="ECO:0000313" key="7">
    <source>
        <dbReference type="Proteomes" id="UP001500886"/>
    </source>
</evidence>